<name>A0A0C1U0L2_9BACT</name>
<reference evidence="1 2" key="1">
    <citation type="submission" date="2015-01" db="EMBL/GenBank/DDBJ databases">
        <title>Genome sequence of the anaerobic bacterium Geobacter soli GSS01, a dissimilatory Fe(III) reducer from soil.</title>
        <authorList>
            <person name="Yang G."/>
            <person name="Zhou S."/>
        </authorList>
    </citation>
    <scope>NUCLEOTIDE SEQUENCE [LARGE SCALE GENOMIC DNA]</scope>
    <source>
        <strain evidence="1 2">GSS01</strain>
    </source>
</reference>
<dbReference type="RefSeq" id="WP_039643039.1">
    <property type="nucleotide sequence ID" value="NZ_JXBL01000001.1"/>
</dbReference>
<evidence type="ECO:0000313" key="2">
    <source>
        <dbReference type="Proteomes" id="UP000031433"/>
    </source>
</evidence>
<proteinExistence type="predicted"/>
<dbReference type="EMBL" id="JXBL01000001">
    <property type="protein sequence ID" value="KIE41360.1"/>
    <property type="molecule type" value="Genomic_DNA"/>
</dbReference>
<organism evidence="1 2">
    <name type="scientific">Geobacter soli</name>
    <dbReference type="NCBI Taxonomy" id="1510391"/>
    <lineage>
        <taxon>Bacteria</taxon>
        <taxon>Pseudomonadati</taxon>
        <taxon>Thermodesulfobacteriota</taxon>
        <taxon>Desulfuromonadia</taxon>
        <taxon>Geobacterales</taxon>
        <taxon>Geobacteraceae</taxon>
        <taxon>Geobacter</taxon>
    </lineage>
</organism>
<comment type="caution">
    <text evidence="1">The sequence shown here is derived from an EMBL/GenBank/DDBJ whole genome shotgun (WGS) entry which is preliminary data.</text>
</comment>
<keyword evidence="2" id="KW-1185">Reference proteome</keyword>
<accession>A0A0C1U0L2</accession>
<sequence>MRTYCPSHKVTIKDMRTGSVKHDLTSDLITIVTSKTNGRAFGSWQITATYRSSLNTIIAPNDVVLIELDAGDGSGLRPVMLGLVDRVARFQTVVNGDQPRRVWKISGRDMGKLLADIDLGWDISGLEARINFNSLVDASVNRIFLQSGTPAELVKRLFSLFSTQTKDAYYTQYIDADWIDSDDTWTLFDPYLAVTRNTPAWSAMKRVANEPWNRLFTETDQKGKFHLGLERQPIKGNGKLNPRTFYTIDYRDIVAEDLGVSDDSHVNLLAHWPANYQTVANRQLDVILTHPGLTKHNGASVTAAGVKPHVIDTPFVPKNFYLDDDPVGQGVDEAIERAEIYWNWYRDNHTYESGSIVTHGWPEVRCGNGLLTGTTKMEYLIEQVQHSYSVWPQPLFITTLHLTRGQQHGPASLRSVSI</sequence>
<dbReference type="Proteomes" id="UP000031433">
    <property type="component" value="Unassembled WGS sequence"/>
</dbReference>
<evidence type="ECO:0000313" key="1">
    <source>
        <dbReference type="EMBL" id="KIE41360.1"/>
    </source>
</evidence>
<gene>
    <name evidence="1" type="ORF">SE37_01295</name>
</gene>
<protein>
    <submittedName>
        <fullName evidence="1">Uncharacterized protein</fullName>
    </submittedName>
</protein>
<dbReference type="AlphaFoldDB" id="A0A0C1U0L2"/>